<evidence type="ECO:0000313" key="12">
    <source>
        <dbReference type="EMBL" id="SFU14231.1"/>
    </source>
</evidence>
<evidence type="ECO:0000256" key="7">
    <source>
        <dbReference type="ARBA" id="ARBA00038151"/>
    </source>
</evidence>
<organism evidence="12 13">
    <name type="scientific">Paraburkholderia aspalathi</name>
    <dbReference type="NCBI Taxonomy" id="1324617"/>
    <lineage>
        <taxon>Bacteria</taxon>
        <taxon>Pseudomonadati</taxon>
        <taxon>Pseudomonadota</taxon>
        <taxon>Betaproteobacteria</taxon>
        <taxon>Burkholderiales</taxon>
        <taxon>Burkholderiaceae</taxon>
        <taxon>Paraburkholderia</taxon>
    </lineage>
</organism>
<reference evidence="12 13" key="1">
    <citation type="submission" date="2016-10" db="EMBL/GenBank/DDBJ databases">
        <authorList>
            <person name="de Groot N.N."/>
        </authorList>
    </citation>
    <scope>NUCLEOTIDE SEQUENCE [LARGE SCALE GENOMIC DNA]</scope>
    <source>
        <strain evidence="12 13">LMG 27731</strain>
    </source>
</reference>
<keyword evidence="6 10" id="KW-0472">Membrane</keyword>
<feature type="transmembrane region" description="Helical" evidence="10">
    <location>
        <begin position="88"/>
        <end position="107"/>
    </location>
</feature>
<dbReference type="Pfam" id="PF00893">
    <property type="entry name" value="Multi_Drug_Res"/>
    <property type="match status" value="1"/>
</dbReference>
<keyword evidence="14" id="KW-1185">Reference proteome</keyword>
<keyword evidence="4 9" id="KW-0812">Transmembrane</keyword>
<accession>A0A1I7DRA9</accession>
<evidence type="ECO:0000256" key="8">
    <source>
        <dbReference type="ARBA" id="ARBA00039168"/>
    </source>
</evidence>
<dbReference type="PANTHER" id="PTHR30561">
    <property type="entry name" value="SMR FAMILY PROTON-DEPENDENT DRUG EFFLUX TRANSPORTER SUGE"/>
    <property type="match status" value="1"/>
</dbReference>
<comment type="similarity">
    <text evidence="7">Belongs to the drug/metabolite transporter (DMT) superfamily. Small multidrug resistance (SMR) (TC 2.A.7.1) family. Gdx/SugE subfamily.</text>
</comment>
<comment type="subcellular location">
    <subcellularLocation>
        <location evidence="1 9">Cell membrane</location>
        <topology evidence="1 9">Multi-pass membrane protein</topology>
    </subcellularLocation>
</comment>
<evidence type="ECO:0000313" key="14">
    <source>
        <dbReference type="Proteomes" id="UP000674425"/>
    </source>
</evidence>
<dbReference type="Proteomes" id="UP000198844">
    <property type="component" value="Unassembled WGS sequence"/>
</dbReference>
<evidence type="ECO:0000256" key="5">
    <source>
        <dbReference type="ARBA" id="ARBA00022989"/>
    </source>
</evidence>
<dbReference type="AlphaFoldDB" id="A0A1I7DRA9"/>
<keyword evidence="3" id="KW-1003">Cell membrane</keyword>
<evidence type="ECO:0000256" key="9">
    <source>
        <dbReference type="RuleBase" id="RU003942"/>
    </source>
</evidence>
<dbReference type="SUPFAM" id="SSF103481">
    <property type="entry name" value="Multidrug resistance efflux transporter EmrE"/>
    <property type="match status" value="1"/>
</dbReference>
<dbReference type="FunFam" id="1.10.3730.20:FF:000001">
    <property type="entry name" value="Quaternary ammonium compound resistance transporter SugE"/>
    <property type="match status" value="1"/>
</dbReference>
<dbReference type="GO" id="GO:1990961">
    <property type="term" value="P:xenobiotic detoxification by transmembrane export across the plasma membrane"/>
    <property type="evidence" value="ECO:0007669"/>
    <property type="project" value="UniProtKB-ARBA"/>
</dbReference>
<dbReference type="PANTHER" id="PTHR30561:SF0">
    <property type="entry name" value="GUANIDINIUM EXPORTER"/>
    <property type="match status" value="1"/>
</dbReference>
<gene>
    <name evidence="11" type="primary">gdx_2</name>
    <name evidence="11" type="ORF">R69658_04898</name>
    <name evidence="12" type="ORF">SAMN05192563_101167</name>
</gene>
<evidence type="ECO:0000313" key="13">
    <source>
        <dbReference type="Proteomes" id="UP000198844"/>
    </source>
</evidence>
<dbReference type="GO" id="GO:0005886">
    <property type="term" value="C:plasma membrane"/>
    <property type="evidence" value="ECO:0007669"/>
    <property type="project" value="UniProtKB-SubCell"/>
</dbReference>
<dbReference type="EMBL" id="FPBH01000011">
    <property type="protein sequence ID" value="SFU14231.1"/>
    <property type="molecule type" value="Genomic_DNA"/>
</dbReference>
<dbReference type="InterPro" id="IPR045324">
    <property type="entry name" value="Small_multidrug_res"/>
</dbReference>
<evidence type="ECO:0000313" key="11">
    <source>
        <dbReference type="EMBL" id="CAE6799517.1"/>
    </source>
</evidence>
<dbReference type="GO" id="GO:0022857">
    <property type="term" value="F:transmembrane transporter activity"/>
    <property type="evidence" value="ECO:0007669"/>
    <property type="project" value="InterPro"/>
</dbReference>
<name>A0A1I7DRA9_9BURK</name>
<proteinExistence type="inferred from homology"/>
<dbReference type="Gene3D" id="1.10.3730.20">
    <property type="match status" value="1"/>
</dbReference>
<feature type="transmembrane region" description="Helical" evidence="10">
    <location>
        <begin position="61"/>
        <end position="82"/>
    </location>
</feature>
<sequence length="109" mass="11358">MGLTMAWLILLAASAVEILMALALKYANGWTRLWPSIGGVAAALGSVFLLTLAMKHLPAGTAYVVWTGIGSFGITVLGVMLFNDPVSAPRVICMTLIVLSVAGLKLIDG</sequence>
<keyword evidence="2" id="KW-0813">Transport</keyword>
<evidence type="ECO:0000256" key="1">
    <source>
        <dbReference type="ARBA" id="ARBA00004651"/>
    </source>
</evidence>
<reference evidence="11 14" key="2">
    <citation type="submission" date="2021-02" db="EMBL/GenBank/DDBJ databases">
        <authorList>
            <person name="Vanwijnsberghe S."/>
        </authorList>
    </citation>
    <scope>NUCLEOTIDE SEQUENCE [LARGE SCALE GENOMIC DNA]</scope>
    <source>
        <strain evidence="11 14">R-69658</strain>
    </source>
</reference>
<evidence type="ECO:0000256" key="2">
    <source>
        <dbReference type="ARBA" id="ARBA00022448"/>
    </source>
</evidence>
<dbReference type="InterPro" id="IPR000390">
    <property type="entry name" value="Small_drug/metabolite_transptr"/>
</dbReference>
<keyword evidence="5 10" id="KW-1133">Transmembrane helix</keyword>
<evidence type="ECO:0000256" key="6">
    <source>
        <dbReference type="ARBA" id="ARBA00023136"/>
    </source>
</evidence>
<feature type="transmembrane region" description="Helical" evidence="10">
    <location>
        <begin position="33"/>
        <end position="54"/>
    </location>
</feature>
<evidence type="ECO:0000256" key="3">
    <source>
        <dbReference type="ARBA" id="ARBA00022475"/>
    </source>
</evidence>
<dbReference type="Proteomes" id="UP000674425">
    <property type="component" value="Unassembled WGS sequence"/>
</dbReference>
<evidence type="ECO:0000256" key="4">
    <source>
        <dbReference type="ARBA" id="ARBA00022692"/>
    </source>
</evidence>
<evidence type="ECO:0000256" key="10">
    <source>
        <dbReference type="SAM" id="Phobius"/>
    </source>
</evidence>
<dbReference type="InterPro" id="IPR037185">
    <property type="entry name" value="EmrE-like"/>
</dbReference>
<dbReference type="EMBL" id="CAJNAU010000053">
    <property type="protein sequence ID" value="CAE6799517.1"/>
    <property type="molecule type" value="Genomic_DNA"/>
</dbReference>
<protein>
    <recommendedName>
        <fullName evidence="8">Guanidinium exporter</fullName>
    </recommendedName>
</protein>